<evidence type="ECO:0000313" key="2">
    <source>
        <dbReference type="Proteomes" id="UP000282323"/>
    </source>
</evidence>
<organism evidence="1 2">
    <name type="scientific">Natrarchaeobius chitinivorans</name>
    <dbReference type="NCBI Taxonomy" id="1679083"/>
    <lineage>
        <taxon>Archaea</taxon>
        <taxon>Methanobacteriati</taxon>
        <taxon>Methanobacteriota</taxon>
        <taxon>Stenosarchaea group</taxon>
        <taxon>Halobacteria</taxon>
        <taxon>Halobacteriales</taxon>
        <taxon>Natrialbaceae</taxon>
        <taxon>Natrarchaeobius</taxon>
    </lineage>
</organism>
<dbReference type="OrthoDB" id="170784at2157"/>
<accession>A0A3N6PB93</accession>
<proteinExistence type="predicted"/>
<keyword evidence="2" id="KW-1185">Reference proteome</keyword>
<dbReference type="Proteomes" id="UP000282323">
    <property type="component" value="Unassembled WGS sequence"/>
</dbReference>
<protein>
    <submittedName>
        <fullName evidence="1">Uncharacterized protein</fullName>
    </submittedName>
</protein>
<dbReference type="EMBL" id="REGA01000012">
    <property type="protein sequence ID" value="RQG93795.1"/>
    <property type="molecule type" value="Genomic_DNA"/>
</dbReference>
<reference evidence="1 2" key="1">
    <citation type="submission" date="2018-10" db="EMBL/GenBank/DDBJ databases">
        <title>Natrarchaeobius chitinivorans gen. nov., sp. nov., and Natrarchaeobius haloalkaliphilus sp. nov., alkaliphilic, chitin-utilizing haloarchaea from hypersaline alkaline lakes.</title>
        <authorList>
            <person name="Sorokin D.Y."/>
            <person name="Elcheninov A.G."/>
            <person name="Kostrikina N.A."/>
            <person name="Bale N.J."/>
            <person name="Sinninghe Damste J.S."/>
            <person name="Khijniak T.V."/>
            <person name="Kublanov I.V."/>
            <person name="Toshchakov S.V."/>
        </authorList>
    </citation>
    <scope>NUCLEOTIDE SEQUENCE [LARGE SCALE GENOMIC DNA]</scope>
    <source>
        <strain evidence="1 2">AArcht4T</strain>
    </source>
</reference>
<sequence>MGSACGDRSVNVVESVYEASNGRYYTDWQLHRRLESGRWRRCLSQRDPDRRLVEADGGELLFLTPVDPEELPNWTEIRIERRAAHVVETRQPLCGPR</sequence>
<gene>
    <name evidence="1" type="ORF">EA473_13820</name>
</gene>
<name>A0A3N6PB93_NATCH</name>
<comment type="caution">
    <text evidence="1">The sequence shown here is derived from an EMBL/GenBank/DDBJ whole genome shotgun (WGS) entry which is preliminary data.</text>
</comment>
<evidence type="ECO:0000313" key="1">
    <source>
        <dbReference type="EMBL" id="RQG93795.1"/>
    </source>
</evidence>
<dbReference type="AlphaFoldDB" id="A0A3N6PB93"/>